<dbReference type="RefSeq" id="WP_139087831.1">
    <property type="nucleotide sequence ID" value="NZ_VDFR01000071.1"/>
</dbReference>
<dbReference type="EMBL" id="VDFR01000071">
    <property type="protein sequence ID" value="TNC44895.1"/>
    <property type="molecule type" value="Genomic_DNA"/>
</dbReference>
<feature type="domain" description="Helix-turn-helix" evidence="2">
    <location>
        <begin position="11"/>
        <end position="61"/>
    </location>
</feature>
<dbReference type="GO" id="GO:0003677">
    <property type="term" value="F:DNA binding"/>
    <property type="evidence" value="ECO:0007669"/>
    <property type="project" value="InterPro"/>
</dbReference>
<name>A0A5C4MBX9_9ACTN</name>
<evidence type="ECO:0000256" key="1">
    <source>
        <dbReference type="SAM" id="MobiDB-lite"/>
    </source>
</evidence>
<protein>
    <submittedName>
        <fullName evidence="3">Helix-turn-helix domain-containing protein</fullName>
    </submittedName>
</protein>
<organism evidence="3 5">
    <name type="scientific">Mumia zhuanghuii</name>
    <dbReference type="NCBI Taxonomy" id="2585211"/>
    <lineage>
        <taxon>Bacteria</taxon>
        <taxon>Bacillati</taxon>
        <taxon>Actinomycetota</taxon>
        <taxon>Actinomycetes</taxon>
        <taxon>Propionibacteriales</taxon>
        <taxon>Nocardioidaceae</taxon>
        <taxon>Mumia</taxon>
    </lineage>
</organism>
<evidence type="ECO:0000313" key="3">
    <source>
        <dbReference type="EMBL" id="TNC31244.1"/>
    </source>
</evidence>
<reference evidence="3 5" key="1">
    <citation type="submission" date="2019-05" db="EMBL/GenBank/DDBJ databases">
        <title>Mumia sp. nov., isolated from the intestinal contents of plateau pika (Ochotona curzoniae) in the Qinghai-Tibet plateau of China.</title>
        <authorList>
            <person name="Tian Z."/>
        </authorList>
    </citation>
    <scope>NUCLEOTIDE SEQUENCE [LARGE SCALE GENOMIC DNA]</scope>
    <source>
        <strain evidence="5">527</strain>
        <strain evidence="3">Z527</strain>
    </source>
</reference>
<accession>A0A5C4MBX9</accession>
<dbReference type="Pfam" id="PF12728">
    <property type="entry name" value="HTH_17"/>
    <property type="match status" value="1"/>
</dbReference>
<sequence>MPVGPESPRFLRLSDVADILNVSERQVYALVRRGDLPAIRVGGRGVWRVESEALERYISEQYAATRDHIAAHPFVDEETEADTRSAEGVNADT</sequence>
<evidence type="ECO:0000313" key="4">
    <source>
        <dbReference type="EMBL" id="TNC44895.1"/>
    </source>
</evidence>
<evidence type="ECO:0000259" key="2">
    <source>
        <dbReference type="Pfam" id="PF12728"/>
    </source>
</evidence>
<feature type="region of interest" description="Disordered" evidence="1">
    <location>
        <begin position="74"/>
        <end position="93"/>
    </location>
</feature>
<dbReference type="EMBL" id="VDFR01000206">
    <property type="protein sequence ID" value="TNC31244.1"/>
    <property type="molecule type" value="Genomic_DNA"/>
</dbReference>
<comment type="caution">
    <text evidence="3">The sequence shown here is derived from an EMBL/GenBank/DDBJ whole genome shotgun (WGS) entry which is preliminary data.</text>
</comment>
<dbReference type="InterPro" id="IPR041657">
    <property type="entry name" value="HTH_17"/>
</dbReference>
<proteinExistence type="predicted"/>
<gene>
    <name evidence="4" type="ORF">FHE65_15810</name>
    <name evidence="3" type="ORF">FHE65_31690</name>
</gene>
<dbReference type="InterPro" id="IPR010093">
    <property type="entry name" value="SinI_DNA-bd"/>
</dbReference>
<dbReference type="InterPro" id="IPR036388">
    <property type="entry name" value="WH-like_DNA-bd_sf"/>
</dbReference>
<dbReference type="OrthoDB" id="5524782at2"/>
<dbReference type="InterPro" id="IPR009061">
    <property type="entry name" value="DNA-bd_dom_put_sf"/>
</dbReference>
<evidence type="ECO:0000313" key="5">
    <source>
        <dbReference type="Proteomes" id="UP000306740"/>
    </source>
</evidence>
<dbReference type="Gene3D" id="1.10.10.10">
    <property type="entry name" value="Winged helix-like DNA-binding domain superfamily/Winged helix DNA-binding domain"/>
    <property type="match status" value="1"/>
</dbReference>
<dbReference type="Proteomes" id="UP000306740">
    <property type="component" value="Unassembled WGS sequence"/>
</dbReference>
<dbReference type="NCBIfam" id="TIGR01764">
    <property type="entry name" value="excise"/>
    <property type="match status" value="1"/>
</dbReference>
<dbReference type="AlphaFoldDB" id="A0A5C4MBX9"/>
<dbReference type="SUPFAM" id="SSF46955">
    <property type="entry name" value="Putative DNA-binding domain"/>
    <property type="match status" value="1"/>
</dbReference>